<evidence type="ECO:0000256" key="1">
    <source>
        <dbReference type="SAM" id="Phobius"/>
    </source>
</evidence>
<keyword evidence="1" id="KW-1133">Transmembrane helix</keyword>
<feature type="transmembrane region" description="Helical" evidence="1">
    <location>
        <begin position="52"/>
        <end position="72"/>
    </location>
</feature>
<keyword evidence="2" id="KW-1185">Reference proteome</keyword>
<feature type="transmembrane region" description="Helical" evidence="1">
    <location>
        <begin position="113"/>
        <end position="132"/>
    </location>
</feature>
<keyword evidence="1" id="KW-0812">Transmembrane</keyword>
<sequence length="219" mass="25344">MPLPRIADLNEMINTRQKADPQKMVQIWQVVRPELPFDYYAKKYKFCGCSHVKIAACTVLFVSLGMLVYRIIATIWSGWAIMQIIMLPIEVIALIALFIGLKAEHPTALLPYLLAKALMITFYAYYAIRYAITAINTDSEMGYGKELKTKKDHTIEVFHTQMSVESASIFMTISCLVRVVVYSIFFYIVYKCRHYFVDLQRAKREKEPTVTYFSNQTFA</sequence>
<evidence type="ECO:0000313" key="3">
    <source>
        <dbReference type="WBParaSite" id="MBELARI_LOCUS18773"/>
    </source>
</evidence>
<dbReference type="Proteomes" id="UP000887575">
    <property type="component" value="Unassembled WGS sequence"/>
</dbReference>
<feature type="transmembrane region" description="Helical" evidence="1">
    <location>
        <begin position="78"/>
        <end position="101"/>
    </location>
</feature>
<organism evidence="2 3">
    <name type="scientific">Mesorhabditis belari</name>
    <dbReference type="NCBI Taxonomy" id="2138241"/>
    <lineage>
        <taxon>Eukaryota</taxon>
        <taxon>Metazoa</taxon>
        <taxon>Ecdysozoa</taxon>
        <taxon>Nematoda</taxon>
        <taxon>Chromadorea</taxon>
        <taxon>Rhabditida</taxon>
        <taxon>Rhabditina</taxon>
        <taxon>Rhabditomorpha</taxon>
        <taxon>Rhabditoidea</taxon>
        <taxon>Rhabditidae</taxon>
        <taxon>Mesorhabditinae</taxon>
        <taxon>Mesorhabditis</taxon>
    </lineage>
</organism>
<feature type="transmembrane region" description="Helical" evidence="1">
    <location>
        <begin position="169"/>
        <end position="190"/>
    </location>
</feature>
<evidence type="ECO:0000313" key="2">
    <source>
        <dbReference type="Proteomes" id="UP000887575"/>
    </source>
</evidence>
<name>A0AAF3EXE8_9BILA</name>
<reference evidence="3" key="1">
    <citation type="submission" date="2024-02" db="UniProtKB">
        <authorList>
            <consortium name="WormBaseParasite"/>
        </authorList>
    </citation>
    <scope>IDENTIFICATION</scope>
</reference>
<dbReference type="WBParaSite" id="MBELARI_LOCUS18773">
    <property type="protein sequence ID" value="MBELARI_LOCUS18773"/>
    <property type="gene ID" value="MBELARI_LOCUS18773"/>
</dbReference>
<dbReference type="PANTHER" id="PTHR34851:SF5">
    <property type="entry name" value="MARVEL DOMAIN-CONTAINING PROTEIN"/>
    <property type="match status" value="1"/>
</dbReference>
<keyword evidence="1" id="KW-0472">Membrane</keyword>
<accession>A0AAF3EXE8</accession>
<protein>
    <submittedName>
        <fullName evidence="3">Endoplasmic reticulum transmembrane protein</fullName>
    </submittedName>
</protein>
<proteinExistence type="predicted"/>
<dbReference type="PANTHER" id="PTHR34851">
    <property type="entry name" value="PROTEIN CBG05235-RELATED"/>
    <property type="match status" value="1"/>
</dbReference>
<dbReference type="AlphaFoldDB" id="A0AAF3EXE8"/>